<evidence type="ECO:0000256" key="1">
    <source>
        <dbReference type="ARBA" id="ARBA00022679"/>
    </source>
</evidence>
<dbReference type="OrthoDB" id="1132102at2"/>
<dbReference type="NCBIfam" id="TIGR01378">
    <property type="entry name" value="thi_PPkinase"/>
    <property type="match status" value="1"/>
</dbReference>
<dbReference type="InterPro" id="IPR053149">
    <property type="entry name" value="TPK"/>
</dbReference>
<reference evidence="9" key="2">
    <citation type="submission" date="2016-11" db="EMBL/GenBank/DDBJ databases">
        <authorList>
            <person name="Varghese N."/>
            <person name="Submissions S."/>
        </authorList>
    </citation>
    <scope>NUCLEOTIDE SEQUENCE [LARGE SCALE GENOMIC DNA]</scope>
    <source>
        <strain evidence="9">DSM 27989</strain>
    </source>
</reference>
<dbReference type="Gene3D" id="3.40.50.10240">
    <property type="entry name" value="Thiamin pyrophosphokinase, catalytic domain"/>
    <property type="match status" value="1"/>
</dbReference>
<dbReference type="InterPro" id="IPR007373">
    <property type="entry name" value="Thiamin_PyroPKinase_B1-bd"/>
</dbReference>
<evidence type="ECO:0000256" key="3">
    <source>
        <dbReference type="ARBA" id="ARBA00022777"/>
    </source>
</evidence>
<evidence type="ECO:0000256" key="4">
    <source>
        <dbReference type="ARBA" id="ARBA00022840"/>
    </source>
</evidence>
<dbReference type="EMBL" id="FRBH01000003">
    <property type="protein sequence ID" value="SHK77776.1"/>
    <property type="molecule type" value="Genomic_DNA"/>
</dbReference>
<dbReference type="Pfam" id="PF04265">
    <property type="entry name" value="TPK_B1_binding"/>
    <property type="match status" value="1"/>
</dbReference>
<keyword evidence="10" id="KW-1185">Reference proteome</keyword>
<dbReference type="GO" id="GO:0030975">
    <property type="term" value="F:thiamine binding"/>
    <property type="evidence" value="ECO:0007669"/>
    <property type="project" value="InterPro"/>
</dbReference>
<dbReference type="GO" id="GO:0009229">
    <property type="term" value="P:thiamine diphosphate biosynthetic process"/>
    <property type="evidence" value="ECO:0007669"/>
    <property type="project" value="InterPro"/>
</dbReference>
<sequence length="210" mass="23721">MSKKALLFLNGEVPTIIPIVENYGKVFCTDGAFHYLEKLNIQPDVIAGDFDSVNPNDFPETIEIIQTPDQNDTDFAKTLAIIISKGFDAVDVFGASGQQQDHFIGNLNAAFRFKNQIKITFYDNYSTYFFADKKTTLTGYYDQTISLLPFPECKNIVTKGLKYPLYKEDLNLLSRIGTRNKADDDSIEIEFSEGDLIIFIINPDYPILLA</sequence>
<dbReference type="GO" id="GO:0005524">
    <property type="term" value="F:ATP binding"/>
    <property type="evidence" value="ECO:0007669"/>
    <property type="project" value="UniProtKB-KW"/>
</dbReference>
<feature type="domain" description="Thiamin pyrophosphokinase thiamin-binding" evidence="6">
    <location>
        <begin position="139"/>
        <end position="197"/>
    </location>
</feature>
<dbReference type="PANTHER" id="PTHR41299">
    <property type="entry name" value="THIAMINE PYROPHOSPHOKINASE"/>
    <property type="match status" value="1"/>
</dbReference>
<dbReference type="InterPro" id="IPR036759">
    <property type="entry name" value="TPK_catalytic_sf"/>
</dbReference>
<evidence type="ECO:0000256" key="2">
    <source>
        <dbReference type="ARBA" id="ARBA00022741"/>
    </source>
</evidence>
<dbReference type="SUPFAM" id="SSF63999">
    <property type="entry name" value="Thiamin pyrophosphokinase, catalytic domain"/>
    <property type="match status" value="1"/>
</dbReference>
<reference evidence="8" key="3">
    <citation type="submission" date="2016-11" db="EMBL/GenBank/DDBJ databases">
        <authorList>
            <person name="Jaros S."/>
            <person name="Januszkiewicz K."/>
            <person name="Wedrychowicz H."/>
        </authorList>
    </citation>
    <scope>NUCLEOTIDE SEQUENCE [LARGE SCALE GENOMIC DNA]</scope>
    <source>
        <strain evidence="8">DSM 27989</strain>
    </source>
</reference>
<evidence type="ECO:0000313" key="8">
    <source>
        <dbReference type="EMBL" id="SHK77776.1"/>
    </source>
</evidence>
<dbReference type="InterPro" id="IPR007371">
    <property type="entry name" value="TPK_catalytic"/>
</dbReference>
<evidence type="ECO:0000313" key="7">
    <source>
        <dbReference type="EMBL" id="GGF01539.1"/>
    </source>
</evidence>
<keyword evidence="3 8" id="KW-0418">Kinase</keyword>
<accession>A0A1M6V8X8</accession>
<gene>
    <name evidence="7" type="ORF">GCM10010984_18720</name>
    <name evidence="8" type="ORF">SAMN05443634_103227</name>
</gene>
<dbReference type="Pfam" id="PF04263">
    <property type="entry name" value="TPK_catalytic"/>
    <property type="match status" value="1"/>
</dbReference>
<name>A0A1M6V8X8_9FLAO</name>
<evidence type="ECO:0000256" key="5">
    <source>
        <dbReference type="NCBIfam" id="TIGR01378"/>
    </source>
</evidence>
<dbReference type="AlphaFoldDB" id="A0A1M6V8X8"/>
<keyword evidence="2" id="KW-0547">Nucleotide-binding</keyword>
<evidence type="ECO:0000313" key="9">
    <source>
        <dbReference type="Proteomes" id="UP000184120"/>
    </source>
</evidence>
<dbReference type="GO" id="GO:0006772">
    <property type="term" value="P:thiamine metabolic process"/>
    <property type="evidence" value="ECO:0007669"/>
    <property type="project" value="UniProtKB-UniRule"/>
</dbReference>
<dbReference type="GO" id="GO:0016301">
    <property type="term" value="F:kinase activity"/>
    <property type="evidence" value="ECO:0007669"/>
    <property type="project" value="UniProtKB-KW"/>
</dbReference>
<evidence type="ECO:0000259" key="6">
    <source>
        <dbReference type="SMART" id="SM00983"/>
    </source>
</evidence>
<reference evidence="7" key="1">
    <citation type="journal article" date="2014" name="Int. J. Syst. Evol. Microbiol.">
        <title>Complete genome of a new Firmicutes species belonging to the dominant human colonic microbiota ('Ruminococcus bicirculans') reveals two chromosomes and a selective capacity to utilize plant glucans.</title>
        <authorList>
            <consortium name="NISC Comparative Sequencing Program"/>
            <person name="Wegmann U."/>
            <person name="Louis P."/>
            <person name="Goesmann A."/>
            <person name="Henrissat B."/>
            <person name="Duncan S.H."/>
            <person name="Flint H.J."/>
        </authorList>
    </citation>
    <scope>NUCLEOTIDE SEQUENCE</scope>
    <source>
        <strain evidence="7">CGMCC 1.12707</strain>
    </source>
</reference>
<dbReference type="InterPro" id="IPR006282">
    <property type="entry name" value="Thi_PPkinase"/>
</dbReference>
<dbReference type="InterPro" id="IPR036371">
    <property type="entry name" value="TPK_B1-bd_sf"/>
</dbReference>
<dbReference type="Proteomes" id="UP000184120">
    <property type="component" value="Unassembled WGS sequence"/>
</dbReference>
<dbReference type="EMBL" id="BMFL01000012">
    <property type="protein sequence ID" value="GGF01539.1"/>
    <property type="molecule type" value="Genomic_DNA"/>
</dbReference>
<dbReference type="STRING" id="1434701.SAMN05443634_103227"/>
<dbReference type="CDD" id="cd07995">
    <property type="entry name" value="TPK"/>
    <property type="match status" value="1"/>
</dbReference>
<evidence type="ECO:0000313" key="10">
    <source>
        <dbReference type="Proteomes" id="UP000650994"/>
    </source>
</evidence>
<dbReference type="PANTHER" id="PTHR41299:SF1">
    <property type="entry name" value="THIAMINE PYROPHOSPHOKINASE"/>
    <property type="match status" value="1"/>
</dbReference>
<dbReference type="GO" id="GO:0004788">
    <property type="term" value="F:thiamine diphosphokinase activity"/>
    <property type="evidence" value="ECO:0007669"/>
    <property type="project" value="UniProtKB-UniRule"/>
</dbReference>
<keyword evidence="4" id="KW-0067">ATP-binding</keyword>
<dbReference type="SMART" id="SM00983">
    <property type="entry name" value="TPK_B1_binding"/>
    <property type="match status" value="1"/>
</dbReference>
<organism evidence="8 9">
    <name type="scientific">Chishuiella changwenlii</name>
    <dbReference type="NCBI Taxonomy" id="1434701"/>
    <lineage>
        <taxon>Bacteria</taxon>
        <taxon>Pseudomonadati</taxon>
        <taxon>Bacteroidota</taxon>
        <taxon>Flavobacteriia</taxon>
        <taxon>Flavobacteriales</taxon>
        <taxon>Weeksellaceae</taxon>
        <taxon>Chishuiella</taxon>
    </lineage>
</organism>
<dbReference type="EC" id="2.7.6.2" evidence="5"/>
<protein>
    <recommendedName>
        <fullName evidence="5">Thiamine diphosphokinase</fullName>
        <ecNumber evidence="5">2.7.6.2</ecNumber>
    </recommendedName>
</protein>
<reference evidence="10" key="4">
    <citation type="journal article" date="2019" name="Int. J. Syst. Evol. Microbiol.">
        <title>The Global Catalogue of Microorganisms (GCM) 10K type strain sequencing project: providing services to taxonomists for standard genome sequencing and annotation.</title>
        <authorList>
            <consortium name="The Broad Institute Genomics Platform"/>
            <consortium name="The Broad Institute Genome Sequencing Center for Infectious Disease"/>
            <person name="Wu L."/>
            <person name="Ma J."/>
        </authorList>
    </citation>
    <scope>NUCLEOTIDE SEQUENCE [LARGE SCALE GENOMIC DNA]</scope>
    <source>
        <strain evidence="10">CGMCC 1.12707</strain>
    </source>
</reference>
<dbReference type="SUPFAM" id="SSF63862">
    <property type="entry name" value="Thiamin pyrophosphokinase, substrate-binding domain"/>
    <property type="match status" value="1"/>
</dbReference>
<keyword evidence="1" id="KW-0808">Transferase</keyword>
<reference evidence="7" key="5">
    <citation type="submission" date="2024-05" db="EMBL/GenBank/DDBJ databases">
        <authorList>
            <person name="Sun Q."/>
            <person name="Zhou Y."/>
        </authorList>
    </citation>
    <scope>NUCLEOTIDE SEQUENCE</scope>
    <source>
        <strain evidence="7">CGMCC 1.12707</strain>
    </source>
</reference>
<dbReference type="Proteomes" id="UP000650994">
    <property type="component" value="Unassembled WGS sequence"/>
</dbReference>
<proteinExistence type="predicted"/>
<dbReference type="RefSeq" id="WP_072930218.1">
    <property type="nucleotide sequence ID" value="NZ_BMFL01000012.1"/>
</dbReference>